<dbReference type="Gene3D" id="4.10.280.50">
    <property type="match status" value="1"/>
</dbReference>
<protein>
    <submittedName>
        <fullName evidence="2">Putative Glutamate decarboxylase (Eurofung)</fullName>
    </submittedName>
</protein>
<feature type="compositionally biased region" description="Basic and acidic residues" evidence="1">
    <location>
        <begin position="9"/>
        <end position="24"/>
    </location>
</feature>
<sequence>MVNLSRVTQESESHRARRETRDVSVQDSQYAGVYGTQYAAEELPLYVMNQQGMPPDVAHHLVRDELSLDGNPLLK</sequence>
<feature type="region of interest" description="Disordered" evidence="1">
    <location>
        <begin position="1"/>
        <end position="26"/>
    </location>
</feature>
<dbReference type="AlphaFoldDB" id="A0A0U5G9M9"/>
<accession>A0A0U5G9M9</accession>
<dbReference type="OrthoDB" id="5152799at2759"/>
<dbReference type="Proteomes" id="UP000054771">
    <property type="component" value="Unassembled WGS sequence"/>
</dbReference>
<evidence type="ECO:0000256" key="1">
    <source>
        <dbReference type="SAM" id="MobiDB-lite"/>
    </source>
</evidence>
<dbReference type="STRING" id="454130.A0A0U5G9M9"/>
<evidence type="ECO:0000313" key="3">
    <source>
        <dbReference type="Proteomes" id="UP000054771"/>
    </source>
</evidence>
<keyword evidence="3" id="KW-1185">Reference proteome</keyword>
<organism evidence="2 3">
    <name type="scientific">Aspergillus calidoustus</name>
    <dbReference type="NCBI Taxonomy" id="454130"/>
    <lineage>
        <taxon>Eukaryota</taxon>
        <taxon>Fungi</taxon>
        <taxon>Dikarya</taxon>
        <taxon>Ascomycota</taxon>
        <taxon>Pezizomycotina</taxon>
        <taxon>Eurotiomycetes</taxon>
        <taxon>Eurotiomycetidae</taxon>
        <taxon>Eurotiales</taxon>
        <taxon>Aspergillaceae</taxon>
        <taxon>Aspergillus</taxon>
        <taxon>Aspergillus subgen. Nidulantes</taxon>
    </lineage>
</organism>
<dbReference type="EMBL" id="CDMC01000011">
    <property type="protein sequence ID" value="CEL08502.1"/>
    <property type="molecule type" value="Genomic_DNA"/>
</dbReference>
<reference evidence="3" key="1">
    <citation type="journal article" date="2016" name="Genome Announc.">
        <title>Draft genome sequences of fungus Aspergillus calidoustus.</title>
        <authorList>
            <person name="Horn F."/>
            <person name="Linde J."/>
            <person name="Mattern D.J."/>
            <person name="Walther G."/>
            <person name="Guthke R."/>
            <person name="Scherlach K."/>
            <person name="Martin K."/>
            <person name="Brakhage A.A."/>
            <person name="Petzke L."/>
            <person name="Valiante V."/>
        </authorList>
    </citation>
    <scope>NUCLEOTIDE SEQUENCE [LARGE SCALE GENOMIC DNA]</scope>
    <source>
        <strain evidence="3">SF006504</strain>
    </source>
</reference>
<evidence type="ECO:0000313" key="2">
    <source>
        <dbReference type="EMBL" id="CEL08502.1"/>
    </source>
</evidence>
<gene>
    <name evidence="2" type="ORF">ASPCAL11651</name>
</gene>
<proteinExistence type="predicted"/>
<name>A0A0U5G9M9_ASPCI</name>